<accession>A0A0F3GLQ8</accession>
<evidence type="ECO:0000256" key="5">
    <source>
        <dbReference type="ARBA" id="ARBA00023002"/>
    </source>
</evidence>
<dbReference type="InterPro" id="IPR000385">
    <property type="entry name" value="MoaA_NifB_PqqE_Fe-S-bd_CS"/>
</dbReference>
<dbReference type="Gene3D" id="3.20.20.70">
    <property type="entry name" value="Aldolase class I"/>
    <property type="match status" value="1"/>
</dbReference>
<dbReference type="PROSITE" id="PS01305">
    <property type="entry name" value="MOAA_NIFB_PQQE"/>
    <property type="match status" value="1"/>
</dbReference>
<evidence type="ECO:0000256" key="4">
    <source>
        <dbReference type="ARBA" id="ARBA00022723"/>
    </source>
</evidence>
<dbReference type="Pfam" id="PF04055">
    <property type="entry name" value="Radical_SAM"/>
    <property type="match status" value="1"/>
</dbReference>
<evidence type="ECO:0000256" key="1">
    <source>
        <dbReference type="ARBA" id="ARBA00001966"/>
    </source>
</evidence>
<comment type="cofactor">
    <cofactor evidence="1">
        <name>[4Fe-4S] cluster</name>
        <dbReference type="ChEBI" id="CHEBI:49883"/>
    </cofactor>
</comment>
<dbReference type="SFLD" id="SFLDG01067">
    <property type="entry name" value="SPASM/twitch_domain_containing"/>
    <property type="match status" value="1"/>
</dbReference>
<sequence>MEVIKNVKGLFKKFIGDVARERQPEKGPALACRSIAQDNRERLLRHIQNKDVILDSSPCRVELSVTTNCNLDCIMCVGPQRTVSLNKSYDWFLEQLGGGINTLEDVSIIGVGEPLLWKDFDHAVADLTMRGASLRTTTNALLLHKHMDTFKTGNFRCICISIDGTSKVYEYVRKNAVWQQFETNVRALGQLIQGLEDQPVLYFNVAVGTYNYADIPNIVAFAQEVGVDLVSLNRVSFGRIVDEDPKADLLLSGQYEDFRAMMTRLAEISKVTVACAFDPSLSIHPTCENFTAPKLEKTLPYHTIAVDDGAVQCVYPFTSVQYWSGDVLTPCCMLNRNYSVSESTFASYWNGQYVQDLRQRAYEHTLIPGPCGKDACVFARTFVKK</sequence>
<keyword evidence="7" id="KW-0411">Iron-sulfur</keyword>
<evidence type="ECO:0000259" key="8">
    <source>
        <dbReference type="Pfam" id="PF04055"/>
    </source>
</evidence>
<proteinExistence type="predicted"/>
<comment type="caution">
    <text evidence="9">The sequence shown here is derived from an EMBL/GenBank/DDBJ whole genome shotgun (WGS) entry which is preliminary data.</text>
</comment>
<keyword evidence="5" id="KW-0560">Oxidoreductase</keyword>
<evidence type="ECO:0000313" key="9">
    <source>
        <dbReference type="EMBL" id="KJU81638.1"/>
    </source>
</evidence>
<dbReference type="GO" id="GO:0051539">
    <property type="term" value="F:4 iron, 4 sulfur cluster binding"/>
    <property type="evidence" value="ECO:0007669"/>
    <property type="project" value="UniProtKB-KW"/>
</dbReference>
<reference evidence="9 10" key="1">
    <citation type="submission" date="2015-02" db="EMBL/GenBank/DDBJ databases">
        <title>Single-cell genomics of uncultivated deep-branching MTB reveals a conserved set of magnetosome genes.</title>
        <authorList>
            <person name="Kolinko S."/>
            <person name="Richter M."/>
            <person name="Glockner F.O."/>
            <person name="Brachmann A."/>
            <person name="Schuler D."/>
        </authorList>
    </citation>
    <scope>NUCLEOTIDE SEQUENCE [LARGE SCALE GENOMIC DNA]</scope>
    <source>
        <strain evidence="9">TM-1</strain>
    </source>
</reference>
<dbReference type="GO" id="GO:0046872">
    <property type="term" value="F:metal ion binding"/>
    <property type="evidence" value="ECO:0007669"/>
    <property type="project" value="UniProtKB-KW"/>
</dbReference>
<dbReference type="SFLD" id="SFLDS00029">
    <property type="entry name" value="Radical_SAM"/>
    <property type="match status" value="1"/>
</dbReference>
<dbReference type="PANTHER" id="PTHR11228:SF7">
    <property type="entry name" value="PQQA PEPTIDE CYCLASE"/>
    <property type="match status" value="1"/>
</dbReference>
<keyword evidence="4" id="KW-0479">Metal-binding</keyword>
<evidence type="ECO:0000256" key="3">
    <source>
        <dbReference type="ARBA" id="ARBA00022691"/>
    </source>
</evidence>
<dbReference type="PANTHER" id="PTHR11228">
    <property type="entry name" value="RADICAL SAM DOMAIN PROTEIN"/>
    <property type="match status" value="1"/>
</dbReference>
<organism evidence="9 10">
    <name type="scientific">Candidatus Magnetobacterium bavaricum</name>
    <dbReference type="NCBI Taxonomy" id="29290"/>
    <lineage>
        <taxon>Bacteria</taxon>
        <taxon>Pseudomonadati</taxon>
        <taxon>Nitrospirota</taxon>
        <taxon>Thermodesulfovibrionia</taxon>
        <taxon>Thermodesulfovibrionales</taxon>
        <taxon>Candidatus Magnetobacteriaceae</taxon>
        <taxon>Candidatus Magnetobacterium</taxon>
    </lineage>
</organism>
<dbReference type="Proteomes" id="UP000033423">
    <property type="component" value="Unassembled WGS sequence"/>
</dbReference>
<feature type="domain" description="Radical SAM core" evidence="8">
    <location>
        <begin position="64"/>
        <end position="221"/>
    </location>
</feature>
<dbReference type="InterPro" id="IPR050377">
    <property type="entry name" value="Radical_SAM_PqqE_MftC-like"/>
</dbReference>
<dbReference type="InterPro" id="IPR013785">
    <property type="entry name" value="Aldolase_TIM"/>
</dbReference>
<evidence type="ECO:0000256" key="7">
    <source>
        <dbReference type="ARBA" id="ARBA00023014"/>
    </source>
</evidence>
<keyword evidence="10" id="KW-1185">Reference proteome</keyword>
<name>A0A0F3GLQ8_9BACT</name>
<protein>
    <submittedName>
        <fullName evidence="9">Radical SAM domain-containing protein</fullName>
    </submittedName>
</protein>
<dbReference type="InterPro" id="IPR007197">
    <property type="entry name" value="rSAM"/>
</dbReference>
<gene>
    <name evidence="9" type="ORF">MBAV_006165</name>
</gene>
<keyword evidence="6" id="KW-0408">Iron</keyword>
<keyword evidence="2" id="KW-0004">4Fe-4S</keyword>
<dbReference type="InterPro" id="IPR058240">
    <property type="entry name" value="rSAM_sf"/>
</dbReference>
<dbReference type="GO" id="GO:0016491">
    <property type="term" value="F:oxidoreductase activity"/>
    <property type="evidence" value="ECO:0007669"/>
    <property type="project" value="UniProtKB-KW"/>
</dbReference>
<evidence type="ECO:0000256" key="2">
    <source>
        <dbReference type="ARBA" id="ARBA00022485"/>
    </source>
</evidence>
<keyword evidence="3" id="KW-0949">S-adenosyl-L-methionine</keyword>
<dbReference type="SUPFAM" id="SSF102114">
    <property type="entry name" value="Radical SAM enzymes"/>
    <property type="match status" value="1"/>
</dbReference>
<dbReference type="CDD" id="cd01335">
    <property type="entry name" value="Radical_SAM"/>
    <property type="match status" value="1"/>
</dbReference>
<dbReference type="AlphaFoldDB" id="A0A0F3GLQ8"/>
<evidence type="ECO:0000256" key="6">
    <source>
        <dbReference type="ARBA" id="ARBA00023004"/>
    </source>
</evidence>
<evidence type="ECO:0000313" key="10">
    <source>
        <dbReference type="Proteomes" id="UP000033423"/>
    </source>
</evidence>
<dbReference type="EMBL" id="LACI01002621">
    <property type="protein sequence ID" value="KJU81638.1"/>
    <property type="molecule type" value="Genomic_DNA"/>
</dbReference>